<evidence type="ECO:0000313" key="2">
    <source>
        <dbReference type="EMBL" id="CDJ60237.1"/>
    </source>
</evidence>
<accession>U6M7P0</accession>
<reference evidence="2" key="1">
    <citation type="submission" date="2013-10" db="EMBL/GenBank/DDBJ databases">
        <title>Genomic analysis of the causative agents of coccidiosis in chickens.</title>
        <authorList>
            <person name="Reid A.J."/>
            <person name="Blake D."/>
            <person name="Billington K."/>
            <person name="Browne H."/>
            <person name="Dunn M."/>
            <person name="Hung S."/>
            <person name="Kawahara F."/>
            <person name="Miranda-Saavedra D."/>
            <person name="Mourier T."/>
            <person name="Nagra H."/>
            <person name="Otto T.D."/>
            <person name="Rawlings N."/>
            <person name="Sanchez A."/>
            <person name="Sanders M."/>
            <person name="Subramaniam C."/>
            <person name="Tay Y."/>
            <person name="Dear P."/>
            <person name="Doerig C."/>
            <person name="Gruber A."/>
            <person name="Parkinson J."/>
            <person name="Shirley M."/>
            <person name="Wan K.L."/>
            <person name="Berriman M."/>
            <person name="Tomley F."/>
            <person name="Pain A."/>
        </authorList>
    </citation>
    <scope>NUCLEOTIDE SEQUENCE [LARGE SCALE GENOMIC DNA]</scope>
    <source>
        <strain evidence="2">Weybridge</strain>
    </source>
</reference>
<name>U6M7P0_EIMMA</name>
<dbReference type="GeneID" id="25336869"/>
<dbReference type="VEuPathDB" id="ToxoDB:EMWEY_00028830"/>
<feature type="region of interest" description="Disordered" evidence="1">
    <location>
        <begin position="59"/>
        <end position="81"/>
    </location>
</feature>
<dbReference type="EMBL" id="HG721594">
    <property type="protein sequence ID" value="CDJ60237.1"/>
    <property type="molecule type" value="Genomic_DNA"/>
</dbReference>
<dbReference type="OrthoDB" id="345385at2759"/>
<proteinExistence type="predicted"/>
<dbReference type="Proteomes" id="UP000030763">
    <property type="component" value="Unassembled WGS sequence"/>
</dbReference>
<evidence type="ECO:0000313" key="3">
    <source>
        <dbReference type="Proteomes" id="UP000030763"/>
    </source>
</evidence>
<protein>
    <submittedName>
        <fullName evidence="2">Uncharacterized protein</fullName>
    </submittedName>
</protein>
<dbReference type="RefSeq" id="XP_013336887.1">
    <property type="nucleotide sequence ID" value="XM_013481433.1"/>
</dbReference>
<dbReference type="OMA" id="RMDYHPY"/>
<gene>
    <name evidence="2" type="ORF">EMWEY_00028830</name>
</gene>
<organism evidence="2 3">
    <name type="scientific">Eimeria maxima</name>
    <name type="common">Coccidian parasite</name>
    <dbReference type="NCBI Taxonomy" id="5804"/>
    <lineage>
        <taxon>Eukaryota</taxon>
        <taxon>Sar</taxon>
        <taxon>Alveolata</taxon>
        <taxon>Apicomplexa</taxon>
        <taxon>Conoidasida</taxon>
        <taxon>Coccidia</taxon>
        <taxon>Eucoccidiorida</taxon>
        <taxon>Eimeriorina</taxon>
        <taxon>Eimeriidae</taxon>
        <taxon>Eimeria</taxon>
    </lineage>
</organism>
<evidence type="ECO:0000256" key="1">
    <source>
        <dbReference type="SAM" id="MobiDB-lite"/>
    </source>
</evidence>
<keyword evidence="3" id="KW-1185">Reference proteome</keyword>
<sequence length="228" mass="25184">MQHDTPRSQVFSGPEGAYDSFAAVGGENVFSRIFSKLSSAVGVPLGFFQSRPEIRTWGAQELQDPSVQPRPQGAPRDYGTPLPGYPKPSCSYFTNTIGSSSSPSKKADIRNPPQFVSLFNHLGIRDDALIGPRITTGPPMCNVEYPKIPADKLGEPTYDYRDLLGYRMDYHPYVNATMTAQDATRMHVHANWLLGYPYGVPAVEENEKWKPTPVVPNTRPSIFSCLGC</sequence>
<reference evidence="2" key="2">
    <citation type="submission" date="2013-10" db="EMBL/GenBank/DDBJ databases">
        <authorList>
            <person name="Aslett M."/>
        </authorList>
    </citation>
    <scope>NUCLEOTIDE SEQUENCE [LARGE SCALE GENOMIC DNA]</scope>
    <source>
        <strain evidence="2">Weybridge</strain>
    </source>
</reference>
<dbReference type="AlphaFoldDB" id="U6M7P0"/>